<organism evidence="4 5">
    <name type="scientific">Fodinibacter luteus</name>
    <dbReference type="NCBI Taxonomy" id="552064"/>
    <lineage>
        <taxon>Bacteria</taxon>
        <taxon>Bacillati</taxon>
        <taxon>Actinomycetota</taxon>
        <taxon>Actinomycetes</taxon>
        <taxon>Micrococcales</taxon>
        <taxon>Intrasporangiaceae</taxon>
        <taxon>Fodinibacter (ex Wang et al. 2009)</taxon>
    </lineage>
</organism>
<dbReference type="InterPro" id="IPR029016">
    <property type="entry name" value="GAF-like_dom_sf"/>
</dbReference>
<keyword evidence="2" id="KW-0804">Transcription</keyword>
<dbReference type="Proteomes" id="UP001500945">
    <property type="component" value="Unassembled WGS sequence"/>
</dbReference>
<keyword evidence="5" id="KW-1185">Reference proteome</keyword>
<dbReference type="SUPFAM" id="SSF55781">
    <property type="entry name" value="GAF domain-like"/>
    <property type="match status" value="1"/>
</dbReference>
<comment type="caution">
    <text evidence="4">The sequence shown here is derived from an EMBL/GenBank/DDBJ whole genome shotgun (WGS) entry which is preliminary data.</text>
</comment>
<keyword evidence="1" id="KW-0805">Transcription regulation</keyword>
<sequence length="253" mass="26857">MDNSATLPPEPVIRDIAGHLEQIATAMTADGRPISAKGVVDVALLAVPHAQHVGVTLLRADRPPRSAAVTDEVPELLDSLQFELRDGPCLDAALGPPVLVSGDVGSDARWPRYGPRCVATSGVRSMLSLRLPMGGEDHAGLNFYSRDVDAFSDDDVVPGSLLVPFVALVLQAELHQQDVANLTTALDSARMISTAVGILMATHKISRDEAFEALRRTSMGLNIKLRHVADHVELTGVLPRPAAGPRSPGAQRP</sequence>
<gene>
    <name evidence="4" type="ORF">GCM10023168_03700</name>
</gene>
<feature type="domain" description="ANTAR" evidence="3">
    <location>
        <begin position="172"/>
        <end position="233"/>
    </location>
</feature>
<dbReference type="Pfam" id="PF03861">
    <property type="entry name" value="ANTAR"/>
    <property type="match status" value="1"/>
</dbReference>
<dbReference type="PROSITE" id="PS50921">
    <property type="entry name" value="ANTAR"/>
    <property type="match status" value="1"/>
</dbReference>
<dbReference type="EMBL" id="BAABGM010000001">
    <property type="protein sequence ID" value="GAA4398035.1"/>
    <property type="molecule type" value="Genomic_DNA"/>
</dbReference>
<evidence type="ECO:0000256" key="2">
    <source>
        <dbReference type="ARBA" id="ARBA00023163"/>
    </source>
</evidence>
<proteinExistence type="predicted"/>
<dbReference type="InterPro" id="IPR005561">
    <property type="entry name" value="ANTAR"/>
</dbReference>
<reference evidence="5" key="1">
    <citation type="journal article" date="2019" name="Int. J. Syst. Evol. Microbiol.">
        <title>The Global Catalogue of Microorganisms (GCM) 10K type strain sequencing project: providing services to taxonomists for standard genome sequencing and annotation.</title>
        <authorList>
            <consortium name="The Broad Institute Genomics Platform"/>
            <consortium name="The Broad Institute Genome Sequencing Center for Infectious Disease"/>
            <person name="Wu L."/>
            <person name="Ma J."/>
        </authorList>
    </citation>
    <scope>NUCLEOTIDE SEQUENCE [LARGE SCALE GENOMIC DNA]</scope>
    <source>
        <strain evidence="5">JCM 17809</strain>
    </source>
</reference>
<dbReference type="InterPro" id="IPR036388">
    <property type="entry name" value="WH-like_DNA-bd_sf"/>
</dbReference>
<dbReference type="SMART" id="SM01012">
    <property type="entry name" value="ANTAR"/>
    <property type="match status" value="1"/>
</dbReference>
<evidence type="ECO:0000259" key="3">
    <source>
        <dbReference type="PROSITE" id="PS50921"/>
    </source>
</evidence>
<dbReference type="InterPro" id="IPR012074">
    <property type="entry name" value="GAF_ANTAR"/>
</dbReference>
<name>A0ABP8JYN4_9MICO</name>
<dbReference type="SUPFAM" id="SSF52172">
    <property type="entry name" value="CheY-like"/>
    <property type="match status" value="1"/>
</dbReference>
<dbReference type="Gene3D" id="1.10.10.10">
    <property type="entry name" value="Winged helix-like DNA-binding domain superfamily/Winged helix DNA-binding domain"/>
    <property type="match status" value="1"/>
</dbReference>
<dbReference type="PIRSF" id="PIRSF036625">
    <property type="entry name" value="GAF_ANTAR"/>
    <property type="match status" value="1"/>
</dbReference>
<evidence type="ECO:0000313" key="5">
    <source>
        <dbReference type="Proteomes" id="UP001500945"/>
    </source>
</evidence>
<protein>
    <submittedName>
        <fullName evidence="4">GAF and ANTAR domain-containing protein</fullName>
    </submittedName>
</protein>
<evidence type="ECO:0000313" key="4">
    <source>
        <dbReference type="EMBL" id="GAA4398035.1"/>
    </source>
</evidence>
<dbReference type="Gene3D" id="3.30.450.40">
    <property type="match status" value="1"/>
</dbReference>
<accession>A0ABP8JYN4</accession>
<dbReference type="InterPro" id="IPR011006">
    <property type="entry name" value="CheY-like_superfamily"/>
</dbReference>
<evidence type="ECO:0000256" key="1">
    <source>
        <dbReference type="ARBA" id="ARBA00023015"/>
    </source>
</evidence>
<dbReference type="RefSeq" id="WP_345201638.1">
    <property type="nucleotide sequence ID" value="NZ_BAABGM010000001.1"/>
</dbReference>